<dbReference type="NCBIfam" id="TIGR01400">
    <property type="entry name" value="fliR"/>
    <property type="match status" value="1"/>
</dbReference>
<dbReference type="GO" id="GO:0006605">
    <property type="term" value="P:protein targeting"/>
    <property type="evidence" value="ECO:0007669"/>
    <property type="project" value="UniProtKB-UniRule"/>
</dbReference>
<dbReference type="OrthoDB" id="9807748at2"/>
<feature type="transmembrane region" description="Helical" evidence="10">
    <location>
        <begin position="41"/>
        <end position="59"/>
    </location>
</feature>
<evidence type="ECO:0000256" key="4">
    <source>
        <dbReference type="ARBA" id="ARBA00022475"/>
    </source>
</evidence>
<evidence type="ECO:0000313" key="13">
    <source>
        <dbReference type="Proteomes" id="UP000288943"/>
    </source>
</evidence>
<dbReference type="GO" id="GO:0009425">
    <property type="term" value="C:bacterial-type flagellum basal body"/>
    <property type="evidence" value="ECO:0007669"/>
    <property type="project" value="UniProtKB-SubCell"/>
</dbReference>
<keyword evidence="7 10" id="KW-0472">Membrane</keyword>
<feature type="transmembrane region" description="Helical" evidence="10">
    <location>
        <begin position="12"/>
        <end position="29"/>
    </location>
</feature>
<dbReference type="Proteomes" id="UP001527202">
    <property type="component" value="Unassembled WGS sequence"/>
</dbReference>
<dbReference type="KEGG" id="pchi:PC41400_21360"/>
<evidence type="ECO:0000256" key="1">
    <source>
        <dbReference type="ARBA" id="ARBA00002578"/>
    </source>
</evidence>
<keyword evidence="12" id="KW-0966">Cell projection</keyword>
<keyword evidence="4 10" id="KW-1003">Cell membrane</keyword>
<comment type="similarity">
    <text evidence="2 10">Belongs to the FliR/MopE/SpaR family.</text>
</comment>
<feature type="transmembrane region" description="Helical" evidence="10">
    <location>
        <begin position="210"/>
        <end position="232"/>
    </location>
</feature>
<dbReference type="RefSeq" id="WP_042233009.1">
    <property type="nucleotide sequence ID" value="NZ_CP026520.1"/>
</dbReference>
<evidence type="ECO:0000256" key="10">
    <source>
        <dbReference type="RuleBase" id="RU362071"/>
    </source>
</evidence>
<accession>A0A410X0H2</accession>
<dbReference type="PRINTS" id="PR00953">
    <property type="entry name" value="TYPE3IMRPROT"/>
</dbReference>
<keyword evidence="6 10" id="KW-1133">Transmembrane helix</keyword>
<dbReference type="GO" id="GO:0044780">
    <property type="term" value="P:bacterial-type flagellum assembly"/>
    <property type="evidence" value="ECO:0007669"/>
    <property type="project" value="UniProtKB-UniRule"/>
</dbReference>
<reference evidence="12 13" key="1">
    <citation type="submission" date="2018-01" db="EMBL/GenBank/DDBJ databases">
        <title>The whole genome sequencing and assembly of Paenibacillus chitinolyticus KCCM 41400 strain.</title>
        <authorList>
            <person name="Kim J.-Y."/>
            <person name="Park M.-K."/>
            <person name="Lee Y.-J."/>
            <person name="Yi H."/>
            <person name="Bahn Y.-S."/>
            <person name="Kim J.F."/>
            <person name="Lee D.-W."/>
        </authorList>
    </citation>
    <scope>NUCLEOTIDE SEQUENCE [LARGE SCALE GENOMIC DNA]</scope>
    <source>
        <strain evidence="12 13">KCCM 41400</strain>
    </source>
</reference>
<dbReference type="GeneID" id="95377344"/>
<reference evidence="11 14" key="2">
    <citation type="submission" date="2022-05" db="EMBL/GenBank/DDBJ databases">
        <title>Genome Sequencing of Bee-Associated Microbes.</title>
        <authorList>
            <person name="Dunlap C."/>
        </authorList>
    </citation>
    <scope>NUCLEOTIDE SEQUENCE [LARGE SCALE GENOMIC DNA]</scope>
    <source>
        <strain evidence="11 14">NRRL B-23120</strain>
    </source>
</reference>
<dbReference type="GO" id="GO:0005886">
    <property type="term" value="C:plasma membrane"/>
    <property type="evidence" value="ECO:0007669"/>
    <property type="project" value="UniProtKB-SubCell"/>
</dbReference>
<organism evidence="12 13">
    <name type="scientific">Paenibacillus chitinolyticus</name>
    <dbReference type="NCBI Taxonomy" id="79263"/>
    <lineage>
        <taxon>Bacteria</taxon>
        <taxon>Bacillati</taxon>
        <taxon>Bacillota</taxon>
        <taxon>Bacilli</taxon>
        <taxon>Bacillales</taxon>
        <taxon>Paenibacillaceae</taxon>
        <taxon>Paenibacillus</taxon>
    </lineage>
</organism>
<evidence type="ECO:0000256" key="9">
    <source>
        <dbReference type="NCBIfam" id="TIGR01400"/>
    </source>
</evidence>
<evidence type="ECO:0000256" key="5">
    <source>
        <dbReference type="ARBA" id="ARBA00022692"/>
    </source>
</evidence>
<evidence type="ECO:0000256" key="2">
    <source>
        <dbReference type="ARBA" id="ARBA00009772"/>
    </source>
</evidence>
<keyword evidence="12" id="KW-0969">Cilium</keyword>
<evidence type="ECO:0000256" key="7">
    <source>
        <dbReference type="ARBA" id="ARBA00023136"/>
    </source>
</evidence>
<feature type="transmembrane region" description="Helical" evidence="10">
    <location>
        <begin position="65"/>
        <end position="87"/>
    </location>
</feature>
<comment type="function">
    <text evidence="1 10">Role in flagellar biosynthesis.</text>
</comment>
<proteinExistence type="inferred from homology"/>
<sequence length="265" mass="29222">MELWFQLLPNAMLIFCRMTSFLVVVPLFSSRNVPSMFKIGLALFLTLIVTAAQGTSQLVPMDAQYVLLVIREIIVGLLLGFIAYLFFTAVQIAGSFIDMQIGLGMANVIDPMSGTTVPLMGNLKYMLAMLLLLSFNGHHFMLQGIMNSYDWIPLSNNLFAQLYGGQITEFLVKTFSSVFSLAMQLAAPVVAAMFLTDLGLGLLTRVAPQFNIFVVGVPLKIIIGFLLIALVMPELIGLFHQLFDRMFEAMQKLLNIVAGKALEAP</sequence>
<protein>
    <recommendedName>
        <fullName evidence="3 9">Flagellar biosynthetic protein FliR</fullName>
    </recommendedName>
</protein>
<dbReference type="AlphaFoldDB" id="A0A410X0H2"/>
<dbReference type="InterPro" id="IPR006303">
    <property type="entry name" value="FliR"/>
</dbReference>
<evidence type="ECO:0000256" key="8">
    <source>
        <dbReference type="ARBA" id="ARBA00023143"/>
    </source>
</evidence>
<gene>
    <name evidence="11" type="primary">fliR</name>
    <name evidence="11" type="ORF">M5X16_28835</name>
    <name evidence="12" type="ORF">PC41400_21360</name>
</gene>
<comment type="subcellular location">
    <subcellularLocation>
        <location evidence="10">Cell membrane</location>
        <topology evidence="10">Multi-pass membrane protein</topology>
    </subcellularLocation>
    <subcellularLocation>
        <location evidence="10">Bacterial flagellum basal body</location>
    </subcellularLocation>
</comment>
<dbReference type="InterPro" id="IPR002010">
    <property type="entry name" value="T3SS_IM_R"/>
</dbReference>
<dbReference type="EMBL" id="JAMDMJ010000054">
    <property type="protein sequence ID" value="MCY9599758.1"/>
    <property type="molecule type" value="Genomic_DNA"/>
</dbReference>
<dbReference type="Proteomes" id="UP000288943">
    <property type="component" value="Chromosome"/>
</dbReference>
<dbReference type="PANTHER" id="PTHR30065:SF1">
    <property type="entry name" value="SURFACE PRESENTATION OF ANTIGENS PROTEIN SPAR"/>
    <property type="match status" value="1"/>
</dbReference>
<evidence type="ECO:0000256" key="6">
    <source>
        <dbReference type="ARBA" id="ARBA00022989"/>
    </source>
</evidence>
<evidence type="ECO:0000313" key="11">
    <source>
        <dbReference type="EMBL" id="MCY9599758.1"/>
    </source>
</evidence>
<keyword evidence="8 10" id="KW-0975">Bacterial flagellum</keyword>
<keyword evidence="14" id="KW-1185">Reference proteome</keyword>
<dbReference type="Pfam" id="PF01311">
    <property type="entry name" value="Bac_export_1"/>
    <property type="match status" value="1"/>
</dbReference>
<keyword evidence="12" id="KW-0282">Flagellum</keyword>
<evidence type="ECO:0000313" key="12">
    <source>
        <dbReference type="EMBL" id="QAV20073.1"/>
    </source>
</evidence>
<dbReference type="EMBL" id="CP026520">
    <property type="protein sequence ID" value="QAV20073.1"/>
    <property type="molecule type" value="Genomic_DNA"/>
</dbReference>
<evidence type="ECO:0000256" key="3">
    <source>
        <dbReference type="ARBA" id="ARBA00021717"/>
    </source>
</evidence>
<keyword evidence="5 10" id="KW-0812">Transmembrane</keyword>
<evidence type="ECO:0000313" key="14">
    <source>
        <dbReference type="Proteomes" id="UP001527202"/>
    </source>
</evidence>
<dbReference type="PANTHER" id="PTHR30065">
    <property type="entry name" value="FLAGELLAR BIOSYNTHETIC PROTEIN FLIR"/>
    <property type="match status" value="1"/>
</dbReference>
<name>A0A410X0H2_9BACL</name>
<feature type="transmembrane region" description="Helical" evidence="10">
    <location>
        <begin position="181"/>
        <end position="203"/>
    </location>
</feature>